<evidence type="ECO:0000313" key="8">
    <source>
        <dbReference type="EMBL" id="KAH7125885.1"/>
    </source>
</evidence>
<dbReference type="InterPro" id="IPR036864">
    <property type="entry name" value="Zn2-C6_fun-type_DNA-bd_sf"/>
</dbReference>
<sequence length="371" mass="41659">MPMPRKSCDACFKGRRRCDLVNPICTRCQRNKRECRYSSSARTLRTPESPENSASHSLAVSDGQPLSGSISVNSTGAGYSPDLLDFSLNDTRLVGELLNASVPNMVGPLGDFQPVTGRTKSWKWVLEQLKGYPKAFAQDIETPFIHKSLIQDTFPRPIRAAFGVCSAYASMNDTNRPTVFRLLNAEVSEIFNTPQYPALLEDLASTQALILYRTIRLFDGGLEEKALAEQQRDGLRVRALKLLQRAKTDLGHNLLDWKTWILTEMVHRTVIVAFILLGVDTIFKHDICPEIPTLAILPLSANQSFWNSKEDFMRQSHEDETITYTDFTALWLASPPRRLDPFEKLIVVACKGLQSVDTFSIPDDDSIAMMD</sequence>
<proteinExistence type="predicted"/>
<evidence type="ECO:0000256" key="2">
    <source>
        <dbReference type="ARBA" id="ARBA00022833"/>
    </source>
</evidence>
<dbReference type="InterPro" id="IPR001138">
    <property type="entry name" value="Zn2Cys6_DnaBD"/>
</dbReference>
<organism evidence="8 9">
    <name type="scientific">Dactylonectria macrodidyma</name>
    <dbReference type="NCBI Taxonomy" id="307937"/>
    <lineage>
        <taxon>Eukaryota</taxon>
        <taxon>Fungi</taxon>
        <taxon>Dikarya</taxon>
        <taxon>Ascomycota</taxon>
        <taxon>Pezizomycotina</taxon>
        <taxon>Sordariomycetes</taxon>
        <taxon>Hypocreomycetidae</taxon>
        <taxon>Hypocreales</taxon>
        <taxon>Nectriaceae</taxon>
        <taxon>Dactylonectria</taxon>
    </lineage>
</organism>
<name>A0A9P9INU3_9HYPO</name>
<keyword evidence="9" id="KW-1185">Reference proteome</keyword>
<dbReference type="EMBL" id="JAGMUV010000020">
    <property type="protein sequence ID" value="KAH7125885.1"/>
    <property type="molecule type" value="Genomic_DNA"/>
</dbReference>
<keyword evidence="5" id="KW-0539">Nucleus</keyword>
<gene>
    <name evidence="8" type="ORF">EDB81DRAFT_201796</name>
</gene>
<dbReference type="CDD" id="cd00067">
    <property type="entry name" value="GAL4"/>
    <property type="match status" value="1"/>
</dbReference>
<reference evidence="8" key="1">
    <citation type="journal article" date="2021" name="Nat. Commun.">
        <title>Genetic determinants of endophytism in the Arabidopsis root mycobiome.</title>
        <authorList>
            <person name="Mesny F."/>
            <person name="Miyauchi S."/>
            <person name="Thiergart T."/>
            <person name="Pickel B."/>
            <person name="Atanasova L."/>
            <person name="Karlsson M."/>
            <person name="Huettel B."/>
            <person name="Barry K.W."/>
            <person name="Haridas S."/>
            <person name="Chen C."/>
            <person name="Bauer D."/>
            <person name="Andreopoulos W."/>
            <person name="Pangilinan J."/>
            <person name="LaButti K."/>
            <person name="Riley R."/>
            <person name="Lipzen A."/>
            <person name="Clum A."/>
            <person name="Drula E."/>
            <person name="Henrissat B."/>
            <person name="Kohler A."/>
            <person name="Grigoriev I.V."/>
            <person name="Martin F.M."/>
            <person name="Hacquard S."/>
        </authorList>
    </citation>
    <scope>NUCLEOTIDE SEQUENCE</scope>
    <source>
        <strain evidence="8">MPI-CAGE-AT-0147</strain>
    </source>
</reference>
<dbReference type="GO" id="GO:0000981">
    <property type="term" value="F:DNA-binding transcription factor activity, RNA polymerase II-specific"/>
    <property type="evidence" value="ECO:0007669"/>
    <property type="project" value="InterPro"/>
</dbReference>
<dbReference type="GO" id="GO:0008270">
    <property type="term" value="F:zinc ion binding"/>
    <property type="evidence" value="ECO:0007669"/>
    <property type="project" value="InterPro"/>
</dbReference>
<evidence type="ECO:0000256" key="4">
    <source>
        <dbReference type="ARBA" id="ARBA00023163"/>
    </source>
</evidence>
<dbReference type="PANTHER" id="PTHR47660">
    <property type="entry name" value="TRANSCRIPTION FACTOR WITH C2H2 AND ZN(2)-CYS(6) DNA BINDING DOMAIN (EUROFUNG)-RELATED-RELATED"/>
    <property type="match status" value="1"/>
</dbReference>
<dbReference type="Gene3D" id="4.10.240.10">
    <property type="entry name" value="Zn(2)-C6 fungal-type DNA-binding domain"/>
    <property type="match status" value="1"/>
</dbReference>
<feature type="domain" description="Zn(2)-C6 fungal-type" evidence="7">
    <location>
        <begin position="7"/>
        <end position="37"/>
    </location>
</feature>
<dbReference type="PANTHER" id="PTHR47660:SF3">
    <property type="entry name" value="FINGER DOMAIN PROTEIN, PUTATIVE (AFU_ORTHOLOGUE AFUA_4G03310)-RELATED"/>
    <property type="match status" value="1"/>
</dbReference>
<evidence type="ECO:0000256" key="1">
    <source>
        <dbReference type="ARBA" id="ARBA00022723"/>
    </source>
</evidence>
<comment type="caution">
    <text evidence="8">The sequence shown here is derived from an EMBL/GenBank/DDBJ whole genome shotgun (WGS) entry which is preliminary data.</text>
</comment>
<evidence type="ECO:0000256" key="3">
    <source>
        <dbReference type="ARBA" id="ARBA00023015"/>
    </source>
</evidence>
<feature type="region of interest" description="Disordered" evidence="6">
    <location>
        <begin position="39"/>
        <end position="64"/>
    </location>
</feature>
<dbReference type="SMART" id="SM00066">
    <property type="entry name" value="GAL4"/>
    <property type="match status" value="1"/>
</dbReference>
<dbReference type="Pfam" id="PF00172">
    <property type="entry name" value="Zn_clus"/>
    <property type="match status" value="1"/>
</dbReference>
<dbReference type="OrthoDB" id="4216928at2759"/>
<evidence type="ECO:0000259" key="7">
    <source>
        <dbReference type="PROSITE" id="PS50048"/>
    </source>
</evidence>
<keyword evidence="1" id="KW-0479">Metal-binding</keyword>
<feature type="compositionally biased region" description="Polar residues" evidence="6">
    <location>
        <begin position="49"/>
        <end position="64"/>
    </location>
</feature>
<evidence type="ECO:0000256" key="6">
    <source>
        <dbReference type="SAM" id="MobiDB-lite"/>
    </source>
</evidence>
<accession>A0A9P9INU3</accession>
<protein>
    <recommendedName>
        <fullName evidence="7">Zn(2)-C6 fungal-type domain-containing protein</fullName>
    </recommendedName>
</protein>
<dbReference type="AlphaFoldDB" id="A0A9P9INU3"/>
<evidence type="ECO:0000256" key="5">
    <source>
        <dbReference type="ARBA" id="ARBA00023242"/>
    </source>
</evidence>
<dbReference type="Proteomes" id="UP000738349">
    <property type="component" value="Unassembled WGS sequence"/>
</dbReference>
<keyword evidence="2" id="KW-0862">Zinc</keyword>
<dbReference type="PROSITE" id="PS50048">
    <property type="entry name" value="ZN2_CY6_FUNGAL_2"/>
    <property type="match status" value="1"/>
</dbReference>
<keyword evidence="4" id="KW-0804">Transcription</keyword>
<evidence type="ECO:0000313" key="9">
    <source>
        <dbReference type="Proteomes" id="UP000738349"/>
    </source>
</evidence>
<dbReference type="SUPFAM" id="SSF57701">
    <property type="entry name" value="Zn2/Cys6 DNA-binding domain"/>
    <property type="match status" value="1"/>
</dbReference>
<keyword evidence="3" id="KW-0805">Transcription regulation</keyword>